<accession>A0AAV2CLY0</accession>
<name>A0AAV2CLY0_9ROSI</name>
<keyword evidence="3" id="KW-1185">Reference proteome</keyword>
<gene>
    <name evidence="2" type="ORF">LTRI10_LOCUS4892</name>
</gene>
<evidence type="ECO:0000313" key="2">
    <source>
        <dbReference type="EMBL" id="CAL1357244.1"/>
    </source>
</evidence>
<feature type="transmembrane region" description="Helical" evidence="1">
    <location>
        <begin position="66"/>
        <end position="85"/>
    </location>
</feature>
<dbReference type="Proteomes" id="UP001497516">
    <property type="component" value="Chromosome 1"/>
</dbReference>
<protein>
    <submittedName>
        <fullName evidence="2">Uncharacterized protein</fullName>
    </submittedName>
</protein>
<keyword evidence="1" id="KW-1133">Transmembrane helix</keyword>
<evidence type="ECO:0000256" key="1">
    <source>
        <dbReference type="SAM" id="Phobius"/>
    </source>
</evidence>
<evidence type="ECO:0000313" key="3">
    <source>
        <dbReference type="Proteomes" id="UP001497516"/>
    </source>
</evidence>
<dbReference type="AlphaFoldDB" id="A0AAV2CLY0"/>
<keyword evidence="1" id="KW-0472">Membrane</keyword>
<organism evidence="2 3">
    <name type="scientific">Linum trigynum</name>
    <dbReference type="NCBI Taxonomy" id="586398"/>
    <lineage>
        <taxon>Eukaryota</taxon>
        <taxon>Viridiplantae</taxon>
        <taxon>Streptophyta</taxon>
        <taxon>Embryophyta</taxon>
        <taxon>Tracheophyta</taxon>
        <taxon>Spermatophyta</taxon>
        <taxon>Magnoliopsida</taxon>
        <taxon>eudicotyledons</taxon>
        <taxon>Gunneridae</taxon>
        <taxon>Pentapetalae</taxon>
        <taxon>rosids</taxon>
        <taxon>fabids</taxon>
        <taxon>Malpighiales</taxon>
        <taxon>Linaceae</taxon>
        <taxon>Linum</taxon>
    </lineage>
</organism>
<sequence length="88" mass="9829">MNNLNSSIKLMRSKSLDVSESRTAREICFVILSSSSASPLFLIFLCQVLTHSLCLSCYMPRSALHGYRPVGLCMALLLLSMRKLLVTF</sequence>
<dbReference type="EMBL" id="OZ034813">
    <property type="protein sequence ID" value="CAL1357244.1"/>
    <property type="molecule type" value="Genomic_DNA"/>
</dbReference>
<proteinExistence type="predicted"/>
<keyword evidence="1" id="KW-0812">Transmembrane</keyword>
<reference evidence="2 3" key="1">
    <citation type="submission" date="2024-04" db="EMBL/GenBank/DDBJ databases">
        <authorList>
            <person name="Fracassetti M."/>
        </authorList>
    </citation>
    <scope>NUCLEOTIDE SEQUENCE [LARGE SCALE GENOMIC DNA]</scope>
</reference>